<feature type="compositionally biased region" description="Polar residues" evidence="1">
    <location>
        <begin position="441"/>
        <end position="460"/>
    </location>
</feature>
<feature type="compositionally biased region" description="Polar residues" evidence="1">
    <location>
        <begin position="642"/>
        <end position="653"/>
    </location>
</feature>
<feature type="compositionally biased region" description="Gly residues" evidence="1">
    <location>
        <begin position="612"/>
        <end position="622"/>
    </location>
</feature>
<feature type="transmembrane region" description="Helical" evidence="2">
    <location>
        <begin position="78"/>
        <end position="103"/>
    </location>
</feature>
<comment type="caution">
    <text evidence="3">The sequence shown here is derived from an EMBL/GenBank/DDBJ whole genome shotgun (WGS) entry which is preliminary data.</text>
</comment>
<feature type="compositionally biased region" description="Low complexity" evidence="1">
    <location>
        <begin position="729"/>
        <end position="747"/>
    </location>
</feature>
<reference evidence="3 4" key="1">
    <citation type="journal article" date="2019" name="Int. J. Syst. Evol. Microbiol.">
        <title>The Global Catalogue of Microorganisms (GCM) 10K type strain sequencing project: providing services to taxonomists for standard genome sequencing and annotation.</title>
        <authorList>
            <consortium name="The Broad Institute Genomics Platform"/>
            <consortium name="The Broad Institute Genome Sequencing Center for Infectious Disease"/>
            <person name="Wu L."/>
            <person name="Ma J."/>
        </authorList>
    </citation>
    <scope>NUCLEOTIDE SEQUENCE [LARGE SCALE GENOMIC DNA]</scope>
    <source>
        <strain evidence="3 4">JCM 6242</strain>
    </source>
</reference>
<feature type="compositionally biased region" description="Low complexity" evidence="1">
    <location>
        <begin position="279"/>
        <end position="303"/>
    </location>
</feature>
<feature type="compositionally biased region" description="Pro residues" evidence="1">
    <location>
        <begin position="304"/>
        <end position="323"/>
    </location>
</feature>
<evidence type="ECO:0000256" key="2">
    <source>
        <dbReference type="SAM" id="Phobius"/>
    </source>
</evidence>
<accession>A0ABN3W643</accession>
<feature type="region of interest" description="Disordered" evidence="1">
    <location>
        <begin position="143"/>
        <end position="873"/>
    </location>
</feature>
<feature type="compositionally biased region" description="Gly residues" evidence="1">
    <location>
        <begin position="390"/>
        <end position="400"/>
    </location>
</feature>
<organism evidence="3 4">
    <name type="scientific">Streptosporangium fragile</name>
    <dbReference type="NCBI Taxonomy" id="46186"/>
    <lineage>
        <taxon>Bacteria</taxon>
        <taxon>Bacillati</taxon>
        <taxon>Actinomycetota</taxon>
        <taxon>Actinomycetes</taxon>
        <taxon>Streptosporangiales</taxon>
        <taxon>Streptosporangiaceae</taxon>
        <taxon>Streptosporangium</taxon>
    </lineage>
</organism>
<protein>
    <submittedName>
        <fullName evidence="3">Uncharacterized protein</fullName>
    </submittedName>
</protein>
<feature type="transmembrane region" description="Helical" evidence="2">
    <location>
        <begin position="115"/>
        <end position="134"/>
    </location>
</feature>
<evidence type="ECO:0000313" key="4">
    <source>
        <dbReference type="Proteomes" id="UP001500831"/>
    </source>
</evidence>
<evidence type="ECO:0000256" key="1">
    <source>
        <dbReference type="SAM" id="MobiDB-lite"/>
    </source>
</evidence>
<feature type="transmembrane region" description="Helical" evidence="2">
    <location>
        <begin position="12"/>
        <end position="34"/>
    </location>
</feature>
<keyword evidence="2" id="KW-1133">Transmembrane helix</keyword>
<gene>
    <name evidence="3" type="ORF">GCM10010517_58180</name>
</gene>
<feature type="compositionally biased region" description="Low complexity" evidence="1">
    <location>
        <begin position="490"/>
        <end position="511"/>
    </location>
</feature>
<feature type="transmembrane region" description="Helical" evidence="2">
    <location>
        <begin position="46"/>
        <end position="66"/>
    </location>
</feature>
<keyword evidence="4" id="KW-1185">Reference proteome</keyword>
<dbReference type="EMBL" id="BAAAVI010000051">
    <property type="protein sequence ID" value="GAA2893628.1"/>
    <property type="molecule type" value="Genomic_DNA"/>
</dbReference>
<feature type="compositionally biased region" description="Polar residues" evidence="1">
    <location>
        <begin position="361"/>
        <end position="372"/>
    </location>
</feature>
<keyword evidence="2" id="KW-0812">Transmembrane</keyword>
<sequence length="873" mass="90718">MINVEASRLREPAAWLMVAVASTSVLVGIERLLFGTSSFGRASVAYLGQFASPVIPALLVGAVLLATHLGPVIERLKLMALVAVGTLGLTLLFGVIGLLGGLFGGAPGFLGKVELLVLHLPALALSALALLYLLPRALSAGDPFAADDSGRSGSRSREQYSQPDAHVPGQGQVPPQGQGPHDQAPHGQAPQGQAPFHGQAPQGQVPFHGQAPHDQAPHGQVPQGGHPREAVPAPAVQVPQNLPALPPAPAHSSGGGSEGYGRQTDTHPQAPSYAPPADSQPYGAQPGPYPGSQQAPQQNLPQVSPQPVPQAQPAAPAPAPTPAPTETYTPSPYVPADVQPSATPYNPPIAGYDPLSYGGAASQQGEQVSGYGQTEPRLPSYGQPSDAGSSGFGQPEGQGFGQQADPPASGAGGRHSDGQQSSYGGRPESQAPSYGGRPESQAPSYGQEQVPSYGQEQVPSYGQAQAPAYGQAQAPAYGQPGESQVPSYGQPQESSPYGQSQPPSYGQPQEPAAGYGQHSNPALPGYGQYSDSPLPGYGQQADPPASGAGGRHSDGQQPSYGGRPEEPVPSYGQEQVPSYGGAASQQGEQVSGYGQTEPRLPSYGQPSDAGSSGFGQPEGQGFGQQPSYGGPESQAPAYGQPGESQVPSYGQPQEQPPAYGRPAEQQAPASYPPADGNRSTPFDDRPQQSFPQPPENYGQPSTGYSGAEFGRPTEPNLHYPAPDPIDPRAQQMAQAYQQAESYQQQNQGTEPSLRVPEYGSAQPGAAYDDPFGHPQTPQAPPPAQPYQQGGHQWDAQGEATIRFDPNAYQADPLGASAPPAGRTWDSQPIDPTAIYKPEQRPGQVTGEETPDRERVGPGQDPNMSWYGSDRRER</sequence>
<dbReference type="Proteomes" id="UP001500831">
    <property type="component" value="Unassembled WGS sequence"/>
</dbReference>
<feature type="compositionally biased region" description="Low complexity" evidence="1">
    <location>
        <begin position="167"/>
        <end position="195"/>
    </location>
</feature>
<name>A0ABN3W643_9ACTN</name>
<keyword evidence="2" id="KW-0472">Membrane</keyword>
<proteinExistence type="predicted"/>
<feature type="compositionally biased region" description="Low complexity" evidence="1">
    <location>
        <begin position="461"/>
        <end position="481"/>
    </location>
</feature>
<evidence type="ECO:0000313" key="3">
    <source>
        <dbReference type="EMBL" id="GAA2893628.1"/>
    </source>
</evidence>
<feature type="compositionally biased region" description="Polar residues" evidence="1">
    <location>
        <begin position="583"/>
        <end position="594"/>
    </location>
</feature>